<accession>A0AAV4R8P5</accession>
<proteinExistence type="predicted"/>
<comment type="caution">
    <text evidence="1">The sequence shown here is derived from an EMBL/GenBank/DDBJ whole genome shotgun (WGS) entry which is preliminary data.</text>
</comment>
<dbReference type="EMBL" id="BPLR01007508">
    <property type="protein sequence ID" value="GIY17399.1"/>
    <property type="molecule type" value="Genomic_DNA"/>
</dbReference>
<organism evidence="1 2">
    <name type="scientific">Caerostris extrusa</name>
    <name type="common">Bark spider</name>
    <name type="synonym">Caerostris bankana</name>
    <dbReference type="NCBI Taxonomy" id="172846"/>
    <lineage>
        <taxon>Eukaryota</taxon>
        <taxon>Metazoa</taxon>
        <taxon>Ecdysozoa</taxon>
        <taxon>Arthropoda</taxon>
        <taxon>Chelicerata</taxon>
        <taxon>Arachnida</taxon>
        <taxon>Araneae</taxon>
        <taxon>Araneomorphae</taxon>
        <taxon>Entelegynae</taxon>
        <taxon>Araneoidea</taxon>
        <taxon>Araneidae</taxon>
        <taxon>Caerostris</taxon>
    </lineage>
</organism>
<dbReference type="AlphaFoldDB" id="A0AAV4R8P5"/>
<name>A0AAV4R8P5_CAEEX</name>
<gene>
    <name evidence="1" type="ORF">CEXT_238941</name>
</gene>
<sequence length="107" mass="12872">MYVYFLIKKRFRNNCATLNSRDFLKTYCWLEDRRKKKKKKLIPPVNNKPSLLQLRRQDYFRAMPGGVLERDFTLARAGGCVRRGSFLEKEGTRRARPEHEWMLPRAH</sequence>
<dbReference type="Proteomes" id="UP001054945">
    <property type="component" value="Unassembled WGS sequence"/>
</dbReference>
<keyword evidence="2" id="KW-1185">Reference proteome</keyword>
<evidence type="ECO:0000313" key="1">
    <source>
        <dbReference type="EMBL" id="GIY17399.1"/>
    </source>
</evidence>
<protein>
    <submittedName>
        <fullName evidence="1">Uncharacterized protein</fullName>
    </submittedName>
</protein>
<reference evidence="1 2" key="1">
    <citation type="submission" date="2021-06" db="EMBL/GenBank/DDBJ databases">
        <title>Caerostris extrusa draft genome.</title>
        <authorList>
            <person name="Kono N."/>
            <person name="Arakawa K."/>
        </authorList>
    </citation>
    <scope>NUCLEOTIDE SEQUENCE [LARGE SCALE GENOMIC DNA]</scope>
</reference>
<evidence type="ECO:0000313" key="2">
    <source>
        <dbReference type="Proteomes" id="UP001054945"/>
    </source>
</evidence>